<evidence type="ECO:0000256" key="1">
    <source>
        <dbReference type="SAM" id="Coils"/>
    </source>
</evidence>
<feature type="compositionally biased region" description="Polar residues" evidence="2">
    <location>
        <begin position="103"/>
        <end position="125"/>
    </location>
</feature>
<dbReference type="EMBL" id="QKWP01000598">
    <property type="protein sequence ID" value="RIB17553.1"/>
    <property type="molecule type" value="Genomic_DNA"/>
</dbReference>
<evidence type="ECO:0000313" key="4">
    <source>
        <dbReference type="Proteomes" id="UP000266673"/>
    </source>
</evidence>
<feature type="compositionally biased region" description="Acidic residues" evidence="2">
    <location>
        <begin position="89"/>
        <end position="99"/>
    </location>
</feature>
<feature type="coiled-coil region" evidence="1">
    <location>
        <begin position="3"/>
        <end position="51"/>
    </location>
</feature>
<evidence type="ECO:0008006" key="5">
    <source>
        <dbReference type="Google" id="ProtNLM"/>
    </source>
</evidence>
<dbReference type="AlphaFoldDB" id="A0A397VC28"/>
<organism evidence="3 4">
    <name type="scientific">Gigaspora rosea</name>
    <dbReference type="NCBI Taxonomy" id="44941"/>
    <lineage>
        <taxon>Eukaryota</taxon>
        <taxon>Fungi</taxon>
        <taxon>Fungi incertae sedis</taxon>
        <taxon>Mucoromycota</taxon>
        <taxon>Glomeromycotina</taxon>
        <taxon>Glomeromycetes</taxon>
        <taxon>Diversisporales</taxon>
        <taxon>Gigasporaceae</taxon>
        <taxon>Gigaspora</taxon>
    </lineage>
</organism>
<evidence type="ECO:0000256" key="2">
    <source>
        <dbReference type="SAM" id="MobiDB-lite"/>
    </source>
</evidence>
<feature type="region of interest" description="Disordered" evidence="2">
    <location>
        <begin position="87"/>
        <end position="140"/>
    </location>
</feature>
<sequence length="140" mass="16061">MKLRWFIKENTDLKTRIEELEKNRIETTAKNAELKARVAKLEQNFEHRLEDDQCIDTNSKSLENKEINNFLDEKNKEKFPIYASFEQSQENDQDSELPEAEVNVSTEETKSGVSDSSISANSETEISMPPMSQGLPSSML</sequence>
<keyword evidence="1" id="KW-0175">Coiled coil</keyword>
<reference evidence="3 4" key="1">
    <citation type="submission" date="2018-06" db="EMBL/GenBank/DDBJ databases">
        <title>Comparative genomics reveals the genomic features of Rhizophagus irregularis, R. cerebriforme, R. diaphanum and Gigaspora rosea, and their symbiotic lifestyle signature.</title>
        <authorList>
            <person name="Morin E."/>
            <person name="San Clemente H."/>
            <person name="Chen E.C.H."/>
            <person name="De La Providencia I."/>
            <person name="Hainaut M."/>
            <person name="Kuo A."/>
            <person name="Kohler A."/>
            <person name="Murat C."/>
            <person name="Tang N."/>
            <person name="Roy S."/>
            <person name="Loubradou J."/>
            <person name="Henrissat B."/>
            <person name="Grigoriev I.V."/>
            <person name="Corradi N."/>
            <person name="Roux C."/>
            <person name="Martin F.M."/>
        </authorList>
    </citation>
    <scope>NUCLEOTIDE SEQUENCE [LARGE SCALE GENOMIC DNA]</scope>
    <source>
        <strain evidence="3 4">DAOM 194757</strain>
    </source>
</reference>
<dbReference type="Proteomes" id="UP000266673">
    <property type="component" value="Unassembled WGS sequence"/>
</dbReference>
<keyword evidence="4" id="KW-1185">Reference proteome</keyword>
<protein>
    <recommendedName>
        <fullName evidence="5">NUDE domain-containing protein</fullName>
    </recommendedName>
</protein>
<accession>A0A397VC28</accession>
<evidence type="ECO:0000313" key="3">
    <source>
        <dbReference type="EMBL" id="RIB17553.1"/>
    </source>
</evidence>
<name>A0A397VC28_9GLOM</name>
<proteinExistence type="predicted"/>
<gene>
    <name evidence="3" type="ORF">C2G38_2037620</name>
</gene>
<dbReference type="OrthoDB" id="2425070at2759"/>
<comment type="caution">
    <text evidence="3">The sequence shown here is derived from an EMBL/GenBank/DDBJ whole genome shotgun (WGS) entry which is preliminary data.</text>
</comment>